<dbReference type="PANTHER" id="PTHR46491">
    <property type="entry name" value="CDGSH IRON SULFUR DOMAIN PROTEIN HOMOLOG"/>
    <property type="match status" value="1"/>
</dbReference>
<gene>
    <name evidence="6" type="ORF">SAMN05216339_104207</name>
</gene>
<dbReference type="EMBL" id="FPBL01000004">
    <property type="protein sequence ID" value="SFU57968.1"/>
    <property type="molecule type" value="Genomic_DNA"/>
</dbReference>
<evidence type="ECO:0000313" key="7">
    <source>
        <dbReference type="Proteomes" id="UP000183926"/>
    </source>
</evidence>
<dbReference type="GO" id="GO:0005737">
    <property type="term" value="C:cytoplasm"/>
    <property type="evidence" value="ECO:0007669"/>
    <property type="project" value="UniProtKB-ARBA"/>
</dbReference>
<keyword evidence="2" id="KW-0479">Metal-binding</keyword>
<dbReference type="GO" id="GO:0046872">
    <property type="term" value="F:metal ion binding"/>
    <property type="evidence" value="ECO:0007669"/>
    <property type="project" value="UniProtKB-KW"/>
</dbReference>
<dbReference type="Proteomes" id="UP000183926">
    <property type="component" value="Unassembled WGS sequence"/>
</dbReference>
<name>A0A1I7HB86_9PROT</name>
<proteinExistence type="predicted"/>
<dbReference type="InterPro" id="IPR018967">
    <property type="entry name" value="FeS-contain_CDGSH-typ"/>
</dbReference>
<dbReference type="RefSeq" id="WP_074928150.1">
    <property type="nucleotide sequence ID" value="NZ_FPBL01000004.1"/>
</dbReference>
<dbReference type="InterPro" id="IPR052950">
    <property type="entry name" value="CISD"/>
</dbReference>
<evidence type="ECO:0000256" key="2">
    <source>
        <dbReference type="ARBA" id="ARBA00022723"/>
    </source>
</evidence>
<dbReference type="PANTHER" id="PTHR46491:SF3">
    <property type="entry name" value="CDGSH IRON-SULFUR DOMAIN-CONTAINING PROTEIN 3, MITOCHONDRIAL"/>
    <property type="match status" value="1"/>
</dbReference>
<dbReference type="SMART" id="SM00704">
    <property type="entry name" value="ZnF_CDGSH"/>
    <property type="match status" value="1"/>
</dbReference>
<dbReference type="Pfam" id="PF09360">
    <property type="entry name" value="zf-CDGSH"/>
    <property type="match status" value="1"/>
</dbReference>
<keyword evidence="3" id="KW-0408">Iron</keyword>
<evidence type="ECO:0000256" key="4">
    <source>
        <dbReference type="ARBA" id="ARBA00023014"/>
    </source>
</evidence>
<dbReference type="InterPro" id="IPR042216">
    <property type="entry name" value="MitoNEET_CISD"/>
</dbReference>
<dbReference type="Gene3D" id="3.40.5.90">
    <property type="entry name" value="CDGSH iron-sulfur domain, mitoNEET-type"/>
    <property type="match status" value="2"/>
</dbReference>
<keyword evidence="1" id="KW-0001">2Fe-2S</keyword>
<dbReference type="OrthoDB" id="9795032at2"/>
<dbReference type="AlphaFoldDB" id="A0A1I7HB86"/>
<keyword evidence="4" id="KW-0411">Iron-sulfur</keyword>
<reference evidence="6 7" key="1">
    <citation type="submission" date="2016-10" db="EMBL/GenBank/DDBJ databases">
        <authorList>
            <person name="de Groot N.N."/>
        </authorList>
    </citation>
    <scope>NUCLEOTIDE SEQUENCE [LARGE SCALE GENOMIC DNA]</scope>
    <source>
        <strain evidence="6 7">Nm24</strain>
    </source>
</reference>
<accession>A0A1I7HB86</accession>
<evidence type="ECO:0000259" key="5">
    <source>
        <dbReference type="SMART" id="SM00704"/>
    </source>
</evidence>
<evidence type="ECO:0000313" key="6">
    <source>
        <dbReference type="EMBL" id="SFU57968.1"/>
    </source>
</evidence>
<feature type="domain" description="Iron-binding zinc finger CDGSH type" evidence="5">
    <location>
        <begin position="9"/>
        <end position="46"/>
    </location>
</feature>
<evidence type="ECO:0000256" key="3">
    <source>
        <dbReference type="ARBA" id="ARBA00023004"/>
    </source>
</evidence>
<protein>
    <submittedName>
        <fullName evidence="6">Iron-binding zinc finger CDGSH type</fullName>
    </submittedName>
</protein>
<dbReference type="GO" id="GO:0051537">
    <property type="term" value="F:2 iron, 2 sulfur cluster binding"/>
    <property type="evidence" value="ECO:0007669"/>
    <property type="project" value="UniProtKB-KW"/>
</dbReference>
<evidence type="ECO:0000256" key="1">
    <source>
        <dbReference type="ARBA" id="ARBA00022714"/>
    </source>
</evidence>
<sequence length="79" mass="8658">MGESGAAQNHPFQVQLEIGKRYYWCQCSLSQSQPFCDGSHRGTGISPVAFTIREVSSVWLCVCKKTGNAPFCDCPGSRL</sequence>
<organism evidence="6 7">
    <name type="scientific">Nitrosomonas eutropha</name>
    <dbReference type="NCBI Taxonomy" id="916"/>
    <lineage>
        <taxon>Bacteria</taxon>
        <taxon>Pseudomonadati</taxon>
        <taxon>Pseudomonadota</taxon>
        <taxon>Betaproteobacteria</taxon>
        <taxon>Nitrosomonadales</taxon>
        <taxon>Nitrosomonadaceae</taxon>
        <taxon>Nitrosomonas</taxon>
    </lineage>
</organism>